<evidence type="ECO:0000313" key="2">
    <source>
        <dbReference type="EMBL" id="CUP53193.1"/>
    </source>
</evidence>
<dbReference type="NCBIfam" id="NF041420">
    <property type="entry name" value="MbpB"/>
    <property type="match status" value="1"/>
</dbReference>
<dbReference type="Proteomes" id="UP000095333">
    <property type="component" value="Unassembled WGS sequence"/>
</dbReference>
<dbReference type="Pfam" id="PF03432">
    <property type="entry name" value="Relaxase"/>
    <property type="match status" value="1"/>
</dbReference>
<evidence type="ECO:0000313" key="3">
    <source>
        <dbReference type="EMBL" id="MDB0854218.1"/>
    </source>
</evidence>
<protein>
    <submittedName>
        <fullName evidence="3">Mobilization protein MbpB</fullName>
    </submittedName>
    <submittedName>
        <fullName evidence="2">Relaxase/mobilization nuclease</fullName>
    </submittedName>
</protein>
<proteinExistence type="predicted"/>
<gene>
    <name evidence="3" type="primary">mbpB</name>
    <name evidence="2" type="ORF">ERS852457_04273</name>
    <name evidence="3" type="ORF">PL594_22280</name>
</gene>
<evidence type="ECO:0000259" key="1">
    <source>
        <dbReference type="Pfam" id="PF03432"/>
    </source>
</evidence>
<reference evidence="3" key="2">
    <citation type="submission" date="2023-01" db="EMBL/GenBank/DDBJ databases">
        <title>Human gut microbiome strain richness.</title>
        <authorList>
            <person name="Chen-Liaw A."/>
        </authorList>
    </citation>
    <scope>NUCLEOTIDE SEQUENCE</scope>
    <source>
        <strain evidence="3">H9_m1001271B151109d0_201107</strain>
    </source>
</reference>
<dbReference type="Proteomes" id="UP001210999">
    <property type="component" value="Unassembled WGS sequence"/>
</dbReference>
<dbReference type="RefSeq" id="WP_005683056.1">
    <property type="nucleotide sequence ID" value="NZ_CYZI01000068.1"/>
</dbReference>
<name>A0A174NWV3_PHOVU</name>
<dbReference type="EMBL" id="JAQKEI010000067">
    <property type="protein sequence ID" value="MDB0854218.1"/>
    <property type="molecule type" value="Genomic_DNA"/>
</dbReference>
<reference evidence="2 4" key="1">
    <citation type="submission" date="2015-09" db="EMBL/GenBank/DDBJ databases">
        <authorList>
            <consortium name="Pathogen Informatics"/>
        </authorList>
    </citation>
    <scope>NUCLEOTIDE SEQUENCE [LARGE SCALE GENOMIC DNA]</scope>
    <source>
        <strain evidence="2 4">2789STDY5834842</strain>
    </source>
</reference>
<organism evidence="2 4">
    <name type="scientific">Phocaeicola vulgatus</name>
    <name type="common">Bacteroides vulgatus</name>
    <dbReference type="NCBI Taxonomy" id="821"/>
    <lineage>
        <taxon>Bacteria</taxon>
        <taxon>Pseudomonadati</taxon>
        <taxon>Bacteroidota</taxon>
        <taxon>Bacteroidia</taxon>
        <taxon>Bacteroidales</taxon>
        <taxon>Bacteroidaceae</taxon>
        <taxon>Phocaeicola</taxon>
    </lineage>
</organism>
<dbReference type="InterPro" id="IPR005094">
    <property type="entry name" value="Endonuclease_MobA/VirD2"/>
</dbReference>
<evidence type="ECO:0000313" key="4">
    <source>
        <dbReference type="Proteomes" id="UP000095333"/>
    </source>
</evidence>
<dbReference type="GeneID" id="75115729"/>
<dbReference type="EMBL" id="CYZI01000068">
    <property type="protein sequence ID" value="CUP53193.1"/>
    <property type="molecule type" value="Genomic_DNA"/>
</dbReference>
<sequence>MIGKGKSISHGTAALEYDLAKEIDGQTAAIEIARHELYGCTGAEMVQEMKPYHADFPNVKNNCLRFEVSPSIEESATFTDADWAELGNDFMQRMGLANHQYIIIRHSGTESKKEQAHLHILANRVSLSGELYRDNWIGKKATEAANAIAKERNFVQSQDIGKANKAEIKEAMDDVLKKMQGFDLTKFKEELGRRGFKVREARASTGKLNGYYVTARSGTEYKASEIGKGYTLAHIERTQSKLKYNSMNISHGNKLTPGSGSFHR</sequence>
<accession>A0A174NWV3</accession>
<feature type="domain" description="MobA/VirD2-like nuclease" evidence="1">
    <location>
        <begin position="27"/>
        <end position="153"/>
    </location>
</feature>
<dbReference type="AlphaFoldDB" id="A0A174NWV3"/>